<dbReference type="PANTHER" id="PTHR11803:SF58">
    <property type="entry name" value="PROTEIN HMF1-RELATED"/>
    <property type="match status" value="1"/>
</dbReference>
<dbReference type="SUPFAM" id="SSF55298">
    <property type="entry name" value="YjgF-like"/>
    <property type="match status" value="1"/>
</dbReference>
<dbReference type="Pfam" id="PF01042">
    <property type="entry name" value="Ribonuc_L-PSP"/>
    <property type="match status" value="1"/>
</dbReference>
<name>A0ABU5Z9I9_9FLAO</name>
<accession>A0ABU5Z9I9</accession>
<comment type="similarity">
    <text evidence="1">Belongs to the RutC family.</text>
</comment>
<dbReference type="InterPro" id="IPR006175">
    <property type="entry name" value="YjgF/YER057c/UK114"/>
</dbReference>
<evidence type="ECO:0000313" key="2">
    <source>
        <dbReference type="EMBL" id="MEB3075626.1"/>
    </source>
</evidence>
<evidence type="ECO:0000313" key="3">
    <source>
        <dbReference type="Proteomes" id="UP001311730"/>
    </source>
</evidence>
<gene>
    <name evidence="2" type="ORF">VJJ08_10000</name>
</gene>
<proteinExistence type="inferred from homology"/>
<dbReference type="Gene3D" id="3.30.1330.40">
    <property type="entry name" value="RutC-like"/>
    <property type="match status" value="1"/>
</dbReference>
<dbReference type="InterPro" id="IPR006056">
    <property type="entry name" value="RidA"/>
</dbReference>
<dbReference type="InterPro" id="IPR035959">
    <property type="entry name" value="RutC-like_sf"/>
</dbReference>
<dbReference type="CDD" id="cd00448">
    <property type="entry name" value="YjgF_YER057c_UK114_family"/>
    <property type="match status" value="1"/>
</dbReference>
<protein>
    <submittedName>
        <fullName evidence="2">RidA family protein</fullName>
    </submittedName>
</protein>
<keyword evidence="3" id="KW-1185">Reference proteome</keyword>
<sequence>MKKVILSSKAPAPIGPYSQAIEANGTLYVSGQIPIDPATGEVVSGGIEPQAKQVMQSLKAILEEAGYTFDQVVKTTILLDDLGNFAKVNEIYGSYFGEGAPARETYQVAKLPKGVAVEISCIAVK</sequence>
<dbReference type="Proteomes" id="UP001311730">
    <property type="component" value="Unassembled WGS sequence"/>
</dbReference>
<dbReference type="EMBL" id="JAYKBW010000011">
    <property type="protein sequence ID" value="MEB3075626.1"/>
    <property type="molecule type" value="Genomic_DNA"/>
</dbReference>
<dbReference type="RefSeq" id="WP_311460586.1">
    <property type="nucleotide sequence ID" value="NZ_JAYKBW010000011.1"/>
</dbReference>
<dbReference type="PANTHER" id="PTHR11803">
    <property type="entry name" value="2-IMINOBUTANOATE/2-IMINOPROPANOATE DEAMINASE RIDA"/>
    <property type="match status" value="1"/>
</dbReference>
<comment type="caution">
    <text evidence="2">The sequence shown here is derived from an EMBL/GenBank/DDBJ whole genome shotgun (WGS) entry which is preliminary data.</text>
</comment>
<evidence type="ECO:0000256" key="1">
    <source>
        <dbReference type="ARBA" id="ARBA00010552"/>
    </source>
</evidence>
<dbReference type="NCBIfam" id="TIGR00004">
    <property type="entry name" value="Rid family detoxifying hydrolase"/>
    <property type="match status" value="1"/>
</dbReference>
<organism evidence="2 3">
    <name type="scientific">Capnocytophaga gingivalis</name>
    <dbReference type="NCBI Taxonomy" id="1017"/>
    <lineage>
        <taxon>Bacteria</taxon>
        <taxon>Pseudomonadati</taxon>
        <taxon>Bacteroidota</taxon>
        <taxon>Flavobacteriia</taxon>
        <taxon>Flavobacteriales</taxon>
        <taxon>Flavobacteriaceae</taxon>
        <taxon>Capnocytophaga</taxon>
    </lineage>
</organism>
<reference evidence="2 3" key="1">
    <citation type="submission" date="2023-12" db="EMBL/GenBank/DDBJ databases">
        <title>Genomic sequences of Capnocytophaga and Parvimonas strains.</title>
        <authorList>
            <person name="Watt R.M."/>
            <person name="Wang M."/>
            <person name="Yang T."/>
            <person name="Tong W.M."/>
        </authorList>
    </citation>
    <scope>NUCLEOTIDE SEQUENCE [LARGE SCALE GENOMIC DNA]</scope>
    <source>
        <strain evidence="2 3">CCUG 13096</strain>
    </source>
</reference>